<reference evidence="1" key="1">
    <citation type="journal article" date="2020" name="Phytopathology">
        <title>Genome sequence and comparative analysis of Colletotrichum gloeosporioides isolated from Liriodendron leaves.</title>
        <authorList>
            <person name="Fu F.F."/>
            <person name="Hao Z."/>
            <person name="Wang P."/>
            <person name="Lu Y."/>
            <person name="Xue L.J."/>
            <person name="Wei G."/>
            <person name="Tian Y."/>
            <person name="Baishi H."/>
            <person name="Xu H."/>
            <person name="Shi J."/>
            <person name="Cheng T."/>
            <person name="Wang G."/>
            <person name="Yi Y."/>
            <person name="Chen J."/>
        </authorList>
    </citation>
    <scope>NUCLEOTIDE SEQUENCE</scope>
    <source>
        <strain evidence="1">Lc1</strain>
    </source>
</reference>
<dbReference type="RefSeq" id="XP_045267030.1">
    <property type="nucleotide sequence ID" value="XM_045407585.1"/>
</dbReference>
<comment type="caution">
    <text evidence="1">The sequence shown here is derived from an EMBL/GenBank/DDBJ whole genome shotgun (WGS) entry which is preliminary data.</text>
</comment>
<sequence length="472" mass="53125">MARLTNLPDDVLFIIADLLRHRGMTIDEAFAQAHKDDSVDSDAAISRYLRRGFDDLRNLSLAHDRLRCVMRRAWSTISFTGPNATRKVVSCLKFVDKHPEAQGWVRTVYLNLEQSQRTNQRFDKTSVAFLRQQASKKGVKWSEDAWLSNDQGWHGHRIETITLLLLANLPNLQELGLALSGGEPMTSPHYDLGQNSDLNLLALCPQLSSLALRPVKGTIPVFKGLYSIIGKIGAEPTHLYIDNLYPVRMGLESAGLCSTLFEKVTHLTIAGTISGSAYRDAFDSVMADCGPLLDFRLIGHLSDSDTDPGYGIDPLHALEGLRQGERHTKTLRSLVIDLSDNWVSYGKSGIDYLDEFENLENLWIDGDSLCRGEFEITTVHEKGEPLYDYYEDALWSLPTSLKRICFTHELELFKDVLLDFAGHLDYLTNLERVYLKDLDNHKGTVEDLKEEFEKFGVSGTITDVDAVLWEAS</sequence>
<dbReference type="GeneID" id="69014750"/>
<gene>
    <name evidence="1" type="ORF">GCG54_00007606</name>
</gene>
<name>A0A8H4CQ77_COLGL</name>
<proteinExistence type="predicted"/>
<reference evidence="1" key="2">
    <citation type="submission" date="2020-03" db="EMBL/GenBank/DDBJ databases">
        <authorList>
            <person name="Fu F.-F."/>
            <person name="Chen J."/>
        </authorList>
    </citation>
    <scope>NUCLEOTIDE SEQUENCE</scope>
    <source>
        <strain evidence="1">Lc1</strain>
    </source>
</reference>
<dbReference type="EMBL" id="WVTB01000027">
    <property type="protein sequence ID" value="KAF3807871.1"/>
    <property type="molecule type" value="Genomic_DNA"/>
</dbReference>
<accession>A0A8H4CQ77</accession>
<keyword evidence="2" id="KW-1185">Reference proteome</keyword>
<evidence type="ECO:0000313" key="1">
    <source>
        <dbReference type="EMBL" id="KAF3807871.1"/>
    </source>
</evidence>
<organism evidence="1 2">
    <name type="scientific">Colletotrichum gloeosporioides</name>
    <name type="common">Anthracnose fungus</name>
    <name type="synonym">Glomerella cingulata</name>
    <dbReference type="NCBI Taxonomy" id="474922"/>
    <lineage>
        <taxon>Eukaryota</taxon>
        <taxon>Fungi</taxon>
        <taxon>Dikarya</taxon>
        <taxon>Ascomycota</taxon>
        <taxon>Pezizomycotina</taxon>
        <taxon>Sordariomycetes</taxon>
        <taxon>Hypocreomycetidae</taxon>
        <taxon>Glomerellales</taxon>
        <taxon>Glomerellaceae</taxon>
        <taxon>Colletotrichum</taxon>
        <taxon>Colletotrichum gloeosporioides species complex</taxon>
    </lineage>
</organism>
<protein>
    <submittedName>
        <fullName evidence="1">Uncharacterized protein</fullName>
    </submittedName>
</protein>
<evidence type="ECO:0000313" key="2">
    <source>
        <dbReference type="Proteomes" id="UP000613401"/>
    </source>
</evidence>
<dbReference type="AlphaFoldDB" id="A0A8H4CQ77"/>
<dbReference type="Proteomes" id="UP000613401">
    <property type="component" value="Unassembled WGS sequence"/>
</dbReference>